<evidence type="ECO:0000313" key="1">
    <source>
        <dbReference type="EMBL" id="SBV95587.1"/>
    </source>
</evidence>
<protein>
    <submittedName>
        <fullName evidence="1">Uncharacterized protein</fullName>
    </submittedName>
</protein>
<organism evidence="1">
    <name type="scientific">uncultured delta proteobacterium</name>
    <dbReference type="NCBI Taxonomy" id="34034"/>
    <lineage>
        <taxon>Bacteria</taxon>
        <taxon>Deltaproteobacteria</taxon>
        <taxon>environmental samples</taxon>
    </lineage>
</organism>
<name>A0A212J804_9DELT</name>
<proteinExistence type="predicted"/>
<dbReference type="EMBL" id="FLUQ01000001">
    <property type="protein sequence ID" value="SBV95587.1"/>
    <property type="molecule type" value="Genomic_DNA"/>
</dbReference>
<dbReference type="AlphaFoldDB" id="A0A212J804"/>
<accession>A0A212J804</accession>
<gene>
    <name evidence="1" type="ORF">KL86DPRO_10894</name>
</gene>
<sequence>MRDNRLPAWLKELRRREAAGGAAIRERVTLAIMRSSGWPRGTVELILHGYNLRSEEIDKAAENCLDMAEAGSRGSEPAL</sequence>
<reference evidence="1" key="1">
    <citation type="submission" date="2016-04" db="EMBL/GenBank/DDBJ databases">
        <authorList>
            <person name="Evans L.H."/>
            <person name="Alamgir A."/>
            <person name="Owens N."/>
            <person name="Weber N.D."/>
            <person name="Virtaneva K."/>
            <person name="Barbian K."/>
            <person name="Babar A."/>
            <person name="Rosenke K."/>
        </authorList>
    </citation>
    <scope>NUCLEOTIDE SEQUENCE</scope>
    <source>
        <strain evidence="1">86</strain>
    </source>
</reference>